<organism evidence="4 5">
    <name type="scientific">Emergencia timonensis</name>
    <dbReference type="NCBI Taxonomy" id="1776384"/>
    <lineage>
        <taxon>Bacteria</taxon>
        <taxon>Bacillati</taxon>
        <taxon>Bacillota</taxon>
        <taxon>Clostridia</taxon>
        <taxon>Peptostreptococcales</taxon>
        <taxon>Anaerovoracaceae</taxon>
        <taxon>Emergencia</taxon>
    </lineage>
</organism>
<dbReference type="SMART" id="SM00267">
    <property type="entry name" value="GGDEF"/>
    <property type="match status" value="1"/>
</dbReference>
<dbReference type="SUPFAM" id="SSF141868">
    <property type="entry name" value="EAL domain-like"/>
    <property type="match status" value="1"/>
</dbReference>
<accession>A0A415E7C1</accession>
<dbReference type="CDD" id="cd01948">
    <property type="entry name" value="EAL"/>
    <property type="match status" value="1"/>
</dbReference>
<protein>
    <submittedName>
        <fullName evidence="4">EAL domain-containing protein</fullName>
    </submittedName>
</protein>
<dbReference type="InterPro" id="IPR035919">
    <property type="entry name" value="EAL_sf"/>
</dbReference>
<dbReference type="InterPro" id="IPR029787">
    <property type="entry name" value="Nucleotide_cyclase"/>
</dbReference>
<dbReference type="PROSITE" id="PS50887">
    <property type="entry name" value="GGDEF"/>
    <property type="match status" value="1"/>
</dbReference>
<dbReference type="Gene3D" id="3.20.20.450">
    <property type="entry name" value="EAL domain"/>
    <property type="match status" value="1"/>
</dbReference>
<gene>
    <name evidence="4" type="ORF">DW099_03080</name>
</gene>
<dbReference type="CDD" id="cd01949">
    <property type="entry name" value="GGDEF"/>
    <property type="match status" value="1"/>
</dbReference>
<keyword evidence="1" id="KW-0812">Transmembrane</keyword>
<dbReference type="Pfam" id="PF00563">
    <property type="entry name" value="EAL"/>
    <property type="match status" value="1"/>
</dbReference>
<dbReference type="NCBIfam" id="TIGR00254">
    <property type="entry name" value="GGDEF"/>
    <property type="match status" value="1"/>
</dbReference>
<dbReference type="InterPro" id="IPR001633">
    <property type="entry name" value="EAL_dom"/>
</dbReference>
<dbReference type="Pfam" id="PF00990">
    <property type="entry name" value="GGDEF"/>
    <property type="match status" value="1"/>
</dbReference>
<feature type="transmembrane region" description="Helical" evidence="1">
    <location>
        <begin position="20"/>
        <end position="39"/>
    </location>
</feature>
<keyword evidence="5" id="KW-1185">Reference proteome</keyword>
<dbReference type="SUPFAM" id="SSF55073">
    <property type="entry name" value="Nucleotide cyclase"/>
    <property type="match status" value="1"/>
</dbReference>
<dbReference type="PROSITE" id="PS50883">
    <property type="entry name" value="EAL"/>
    <property type="match status" value="1"/>
</dbReference>
<feature type="transmembrane region" description="Helical" evidence="1">
    <location>
        <begin position="372"/>
        <end position="394"/>
    </location>
</feature>
<dbReference type="Gene3D" id="3.30.450.20">
    <property type="entry name" value="PAS domain"/>
    <property type="match status" value="1"/>
</dbReference>
<dbReference type="EMBL" id="QRMS01000001">
    <property type="protein sequence ID" value="RHJ89570.1"/>
    <property type="molecule type" value="Genomic_DNA"/>
</dbReference>
<reference evidence="4 5" key="1">
    <citation type="submission" date="2018-08" db="EMBL/GenBank/DDBJ databases">
        <title>A genome reference for cultivated species of the human gut microbiota.</title>
        <authorList>
            <person name="Zou Y."/>
            <person name="Xue W."/>
            <person name="Luo G."/>
        </authorList>
    </citation>
    <scope>NUCLEOTIDE SEQUENCE [LARGE SCALE GENOMIC DNA]</scope>
    <source>
        <strain evidence="4 5">AM07-24</strain>
    </source>
</reference>
<dbReference type="InterPro" id="IPR000160">
    <property type="entry name" value="GGDEF_dom"/>
</dbReference>
<dbReference type="PANTHER" id="PTHR33121">
    <property type="entry name" value="CYCLIC DI-GMP PHOSPHODIESTERASE PDEF"/>
    <property type="match status" value="1"/>
</dbReference>
<dbReference type="STRING" id="1776384.GCA_900086585_02924"/>
<proteinExistence type="predicted"/>
<keyword evidence="1" id="KW-0472">Membrane</keyword>
<dbReference type="Gene3D" id="6.10.340.10">
    <property type="match status" value="1"/>
</dbReference>
<feature type="domain" description="GGDEF" evidence="3">
    <location>
        <begin position="591"/>
        <end position="726"/>
    </location>
</feature>
<dbReference type="RefSeq" id="WP_118333673.1">
    <property type="nucleotide sequence ID" value="NZ_AP025567.1"/>
</dbReference>
<dbReference type="Proteomes" id="UP000284841">
    <property type="component" value="Unassembled WGS sequence"/>
</dbReference>
<dbReference type="AlphaFoldDB" id="A0A415E7C1"/>
<dbReference type="SMART" id="SM00052">
    <property type="entry name" value="EAL"/>
    <property type="match status" value="1"/>
</dbReference>
<dbReference type="PANTHER" id="PTHR33121:SF71">
    <property type="entry name" value="OXYGEN SENSOR PROTEIN DOSP"/>
    <property type="match status" value="1"/>
</dbReference>
<comment type="caution">
    <text evidence="4">The sequence shown here is derived from an EMBL/GenBank/DDBJ whole genome shotgun (WGS) entry which is preliminary data.</text>
</comment>
<evidence type="ECO:0000259" key="3">
    <source>
        <dbReference type="PROSITE" id="PS50887"/>
    </source>
</evidence>
<evidence type="ECO:0000256" key="1">
    <source>
        <dbReference type="SAM" id="Phobius"/>
    </source>
</evidence>
<dbReference type="GO" id="GO:0071111">
    <property type="term" value="F:cyclic-guanylate-specific phosphodiesterase activity"/>
    <property type="evidence" value="ECO:0007669"/>
    <property type="project" value="InterPro"/>
</dbReference>
<dbReference type="OrthoDB" id="9813903at2"/>
<dbReference type="InterPro" id="IPR050706">
    <property type="entry name" value="Cyclic-di-GMP_PDE-like"/>
</dbReference>
<keyword evidence="1" id="KW-1133">Transmembrane helix</keyword>
<name>A0A415E7C1_9FIRM</name>
<feature type="domain" description="EAL" evidence="2">
    <location>
        <begin position="735"/>
        <end position="985"/>
    </location>
</feature>
<evidence type="ECO:0000313" key="5">
    <source>
        <dbReference type="Proteomes" id="UP000284841"/>
    </source>
</evidence>
<dbReference type="Gene3D" id="3.30.70.270">
    <property type="match status" value="1"/>
</dbReference>
<evidence type="ECO:0000259" key="2">
    <source>
        <dbReference type="PROSITE" id="PS50883"/>
    </source>
</evidence>
<sequence length="996" mass="115116">MESKIRVKWQKGTMLKRIFIPMFILVLIVSILFFGVIFYNNILSQMEKNTRDIFDSKVINRSHELENMMVNQWSNLETEVEDIQSVISNLTAKNQIDPKHLADNPDDSRIILEHITDNVISTLRNHRVTGAYVFLCSDIPGDSDKVSLPGLYISDSNVENDNSITNSDLMIRRGSKSLVEKMGIATDSAWEPNIILKGHNLEEFKAVYDNYHRFQEDTTDITDLGYWMPMLQVENDYVVSYVLPIEYKGTVIGVLGIDVSHEYLKTLLNYLELDSDAKGAYSLILEENGKYTDILTNNSYFAVDFKTGDQLKIQQNGDHKYLMQNHDRVALSSENLNLYNNNTPYEKQQWQLSGMMKEKDLLAFTSQIKVTLLYAIIGSVLIGLILSILLSIWISRPVISLADSVRKMTFKDKISIERTKIIEIDQLIDAIEKTGNNAIDAVARFTKIIRLANTQLEGFELDYEKKQLYVTDDFFSAFGLKVDVSQLSIEEFERLMRQFKDRCRPSNSKSANEYIFNLNKNGKSIYLRLRYIDDEVNHKYYGLVEEVSELIKERQLIEYERDHDVLTGLVNRRAYQRQMKRLFTIEASSINIGALLMLDLDNLKMINDKFGHEYGDLYIQKAADMFRRLSPEGTIISRISGDEFNLFLYGYDSRTELREKIDRFWRELSKSSITMPNQQEIHILVSGGIAWYPDDSRDFNTLQKYSDFAMYSVKHTLKGEIGDFSLQDYRNDVYMMKRKAELSRILEANAFTYYFQPIVSAVDGEVFAYEALMRTVDSTLKNPSEIIEIAKMESKLYLIEKITMRNSLKQFNDLIASGKVSKDLKLFVNSIANQRLSEGEVRSIEEQYGAFLPNLVLELTENEELNEEYTAYKKEVLKIWNSRLALDDYGSGYNSGRNLLFLNPDYVKIDIDIIRDIDKDMDKRTIVKDTITYCHERGKYVIAEGIETIAELKTVVGMDVDYIQGYLTGKPAPEPKDVYKEIKSEIMNCRRPSPLD</sequence>
<dbReference type="InterPro" id="IPR043128">
    <property type="entry name" value="Rev_trsase/Diguanyl_cyclase"/>
</dbReference>
<evidence type="ECO:0000313" key="4">
    <source>
        <dbReference type="EMBL" id="RHJ89570.1"/>
    </source>
</evidence>